<feature type="compositionally biased region" description="Acidic residues" evidence="4">
    <location>
        <begin position="753"/>
        <end position="764"/>
    </location>
</feature>
<sequence length="789" mass="87781">MNKKRRTKEPKKNKKRWTLKAKSNFKVLALLFLLALLFFLITVKLIYINVVQGEELTRKALNQLTRTETLSADRGVIYDRNKKELAVNVTRANIFYNMAAFDEKKYKSKADFNEDKKKTTKEDAKKIADVLEIDYKEILQLLKGKKQVKIASNVSREKALKIKELSILRVSVDDVTKRFYPYNNLAAHIIGFANDESTGVYGVESSYDRELSGMPGKSVSIKNNSHVQIPLTEEENYAPKEGYSTVLTLDENIQQFAEDAALKTREEHSAESVSIIVQDTKNGEILAMANNEAYDLNNPKDPVTEYQKENWDKLSQEEKTEEWFNNWRNFSINEQYEPGSTFKVITTAAALEEATTNLNKTYICNGVYTEIPGVKIGCTSQNRGPRTVEEALMESCNIALVKIGRELGTEKMYKYIKAFGFGTPTGIDLPAEANGQIPASADSIGTARLATMSYGHGIAVTPIQLINAVSAIANKGYLNTPRVVSRLEDSNGNIIEKKKSVPKRKVISDETSDTMKHLMGKVVSDGTGKRAQIPGYTVGGKTGTANIVSKKSGYENAYISSFVGVAPLKDPKITILVVVKRPKGTAYGSTVATPAAQEVLQKTLEYLKIPKTEKEQKSDKDNLVLVPNVKNRLLSDAGKLIVDSGIKFNAFSDDISNNAVVTKQSPSAGTYVEEGSIVDLHIDNNTKDKKTMPILVGKQEKEVESILKGFNLEYNIYGTGKVVSQYPEAGSKVSEDTLIKLTMESELNKENKDSDEEDNEDDETKLDSKNSKDSKDSKDKKDNKKEDKN</sequence>
<keyword evidence="7" id="KW-1185">Reference proteome</keyword>
<dbReference type="PANTHER" id="PTHR30627">
    <property type="entry name" value="PEPTIDOGLYCAN D,D-TRANSPEPTIDASE"/>
    <property type="match status" value="1"/>
</dbReference>
<dbReference type="Gene3D" id="3.30.10.20">
    <property type="match status" value="2"/>
</dbReference>
<protein>
    <submittedName>
        <fullName evidence="6">Stage V sporulation protein D (Sporulation-specific penicillin-binding protein)</fullName>
    </submittedName>
</protein>
<name>A0ABS4KDG8_9FIRM</name>
<accession>A0ABS4KDG8</accession>
<comment type="subcellular location">
    <subcellularLocation>
        <location evidence="1">Membrane</location>
    </subcellularLocation>
</comment>
<dbReference type="InterPro" id="IPR001460">
    <property type="entry name" value="PCN-bd_Tpept"/>
</dbReference>
<feature type="domain" description="PASTA" evidence="5">
    <location>
        <begin position="617"/>
        <end position="684"/>
    </location>
</feature>
<dbReference type="InterPro" id="IPR036138">
    <property type="entry name" value="PBP_dimer_sf"/>
</dbReference>
<comment type="similarity">
    <text evidence="2">Belongs to the transpeptidase family.</text>
</comment>
<keyword evidence="3" id="KW-0472">Membrane</keyword>
<evidence type="ECO:0000313" key="6">
    <source>
        <dbReference type="EMBL" id="MBP2025827.1"/>
    </source>
</evidence>
<dbReference type="InterPro" id="IPR050515">
    <property type="entry name" value="Beta-lactam/transpept"/>
</dbReference>
<comment type="caution">
    <text evidence="6">The sequence shown here is derived from an EMBL/GenBank/DDBJ whole genome shotgun (WGS) entry which is preliminary data.</text>
</comment>
<dbReference type="InterPro" id="IPR005543">
    <property type="entry name" value="PASTA_dom"/>
</dbReference>
<dbReference type="SMART" id="SM00740">
    <property type="entry name" value="PASTA"/>
    <property type="match status" value="2"/>
</dbReference>
<dbReference type="RefSeq" id="WP_210061384.1">
    <property type="nucleotide sequence ID" value="NZ_JAGGLJ010000013.1"/>
</dbReference>
<dbReference type="SUPFAM" id="SSF56601">
    <property type="entry name" value="beta-lactamase/transpeptidase-like"/>
    <property type="match status" value="1"/>
</dbReference>
<evidence type="ECO:0000256" key="2">
    <source>
        <dbReference type="ARBA" id="ARBA00007171"/>
    </source>
</evidence>
<dbReference type="SUPFAM" id="SSF56519">
    <property type="entry name" value="Penicillin binding protein dimerisation domain"/>
    <property type="match status" value="1"/>
</dbReference>
<evidence type="ECO:0000256" key="3">
    <source>
        <dbReference type="ARBA" id="ARBA00023136"/>
    </source>
</evidence>
<dbReference type="Gene3D" id="3.90.1310.10">
    <property type="entry name" value="Penicillin-binding protein 2a (Domain 2)"/>
    <property type="match status" value="1"/>
</dbReference>
<evidence type="ECO:0000256" key="1">
    <source>
        <dbReference type="ARBA" id="ARBA00004370"/>
    </source>
</evidence>
<evidence type="ECO:0000259" key="5">
    <source>
        <dbReference type="PROSITE" id="PS51178"/>
    </source>
</evidence>
<dbReference type="Pfam" id="PF03793">
    <property type="entry name" value="PASTA"/>
    <property type="match status" value="2"/>
</dbReference>
<gene>
    <name evidence="6" type="ORF">J2Z71_001376</name>
</gene>
<dbReference type="Gene3D" id="3.40.710.10">
    <property type="entry name" value="DD-peptidase/beta-lactamase superfamily"/>
    <property type="match status" value="1"/>
</dbReference>
<reference evidence="6 7" key="1">
    <citation type="submission" date="2021-03" db="EMBL/GenBank/DDBJ databases">
        <title>Genomic Encyclopedia of Type Strains, Phase IV (KMG-IV): sequencing the most valuable type-strain genomes for metagenomic binning, comparative biology and taxonomic classification.</title>
        <authorList>
            <person name="Goeker M."/>
        </authorList>
    </citation>
    <scope>NUCLEOTIDE SEQUENCE [LARGE SCALE GENOMIC DNA]</scope>
    <source>
        <strain evidence="6 7">DSM 27563</strain>
    </source>
</reference>
<evidence type="ECO:0000256" key="4">
    <source>
        <dbReference type="SAM" id="MobiDB-lite"/>
    </source>
</evidence>
<proteinExistence type="inferred from homology"/>
<evidence type="ECO:0000313" key="7">
    <source>
        <dbReference type="Proteomes" id="UP001519306"/>
    </source>
</evidence>
<dbReference type="SUPFAM" id="SSF54184">
    <property type="entry name" value="Penicillin-binding protein 2x (pbp-2x), c-terminal domain"/>
    <property type="match status" value="1"/>
</dbReference>
<dbReference type="Proteomes" id="UP001519306">
    <property type="component" value="Unassembled WGS sequence"/>
</dbReference>
<dbReference type="EMBL" id="JAGGLJ010000013">
    <property type="protein sequence ID" value="MBP2025827.1"/>
    <property type="molecule type" value="Genomic_DNA"/>
</dbReference>
<feature type="region of interest" description="Disordered" evidence="4">
    <location>
        <begin position="741"/>
        <end position="789"/>
    </location>
</feature>
<organism evidence="6 7">
    <name type="scientific">Peptoniphilus stercorisuis</name>
    <dbReference type="NCBI Taxonomy" id="1436965"/>
    <lineage>
        <taxon>Bacteria</taxon>
        <taxon>Bacillati</taxon>
        <taxon>Bacillota</taxon>
        <taxon>Tissierellia</taxon>
        <taxon>Tissierellales</taxon>
        <taxon>Peptoniphilaceae</taxon>
        <taxon>Peptoniphilus</taxon>
    </lineage>
</organism>
<dbReference type="Pfam" id="PF03717">
    <property type="entry name" value="PBP_dimer"/>
    <property type="match status" value="1"/>
</dbReference>
<feature type="domain" description="PASTA" evidence="5">
    <location>
        <begin position="686"/>
        <end position="745"/>
    </location>
</feature>
<feature type="compositionally biased region" description="Basic and acidic residues" evidence="4">
    <location>
        <begin position="765"/>
        <end position="789"/>
    </location>
</feature>
<dbReference type="PANTHER" id="PTHR30627:SF1">
    <property type="entry name" value="PEPTIDOGLYCAN D,D-TRANSPEPTIDASE FTSI"/>
    <property type="match status" value="1"/>
</dbReference>
<dbReference type="PROSITE" id="PS51178">
    <property type="entry name" value="PASTA"/>
    <property type="match status" value="2"/>
</dbReference>
<dbReference type="Pfam" id="PF00905">
    <property type="entry name" value="Transpeptidase"/>
    <property type="match status" value="1"/>
</dbReference>
<dbReference type="InterPro" id="IPR005311">
    <property type="entry name" value="PBP_dimer"/>
</dbReference>
<dbReference type="CDD" id="cd06577">
    <property type="entry name" value="PASTA_pknB"/>
    <property type="match status" value="1"/>
</dbReference>
<dbReference type="InterPro" id="IPR012338">
    <property type="entry name" value="Beta-lactam/transpept-like"/>
</dbReference>